<organism evidence="4 5">
    <name type="scientific">Chloroherpeton thalassium (strain ATCC 35110 / GB-78)</name>
    <dbReference type="NCBI Taxonomy" id="517418"/>
    <lineage>
        <taxon>Bacteria</taxon>
        <taxon>Pseudomonadati</taxon>
        <taxon>Chlorobiota</taxon>
        <taxon>Chlorobiia</taxon>
        <taxon>Chlorobiales</taxon>
        <taxon>Chloroherpetonaceae</taxon>
        <taxon>Chloroherpeton</taxon>
    </lineage>
</organism>
<dbReference type="Proteomes" id="UP000001208">
    <property type="component" value="Chromosome"/>
</dbReference>
<keyword evidence="2" id="KW-0812">Transmembrane</keyword>
<dbReference type="Gene3D" id="1.25.40.10">
    <property type="entry name" value="Tetratricopeptide repeat domain"/>
    <property type="match status" value="1"/>
</dbReference>
<evidence type="ECO:0000256" key="2">
    <source>
        <dbReference type="SAM" id="Phobius"/>
    </source>
</evidence>
<dbReference type="eggNOG" id="COG3807">
    <property type="taxonomic scope" value="Bacteria"/>
</dbReference>
<evidence type="ECO:0000256" key="1">
    <source>
        <dbReference type="PROSITE-ProRule" id="PRU00339"/>
    </source>
</evidence>
<keyword evidence="2" id="KW-1133">Transmembrane helix</keyword>
<feature type="transmembrane region" description="Helical" evidence="2">
    <location>
        <begin position="118"/>
        <end position="142"/>
    </location>
</feature>
<dbReference type="STRING" id="517418.Ctha_2591"/>
<sequence>MMLMIGQISFAQNSPDLVFREGNRLYSRGQYQKALESYNNLLDLGYESGALYYNMGNAYYKLHKTGQAVLYYEKALKLMPDDEDLKNNLELAHLRTQDKISSVPSFFLVDLFNGFLNVFSLGFLGVAVLLSLYLLTAVAILNMRGFFSPLPAKVLMISLVVITLMSSVVFVAKSVQDATESKAVVVTGVVNAKSEPRESSATLFVIHEGLKVDIAQQQGEWVEIKLPDGNKGWIRYTDVGII</sequence>
<feature type="domain" description="SH3b" evidence="3">
    <location>
        <begin position="181"/>
        <end position="240"/>
    </location>
</feature>
<feature type="repeat" description="TPR" evidence="1">
    <location>
        <begin position="49"/>
        <end position="82"/>
    </location>
</feature>
<keyword evidence="1" id="KW-0802">TPR repeat</keyword>
<proteinExistence type="predicted"/>
<dbReference type="eggNOG" id="COG0457">
    <property type="taxonomic scope" value="Bacteria"/>
</dbReference>
<dbReference type="Gene3D" id="2.30.30.40">
    <property type="entry name" value="SH3 Domains"/>
    <property type="match status" value="1"/>
</dbReference>
<protein>
    <submittedName>
        <fullName evidence="4">TPR repeat-containing protein</fullName>
    </submittedName>
</protein>
<evidence type="ECO:0000313" key="5">
    <source>
        <dbReference type="Proteomes" id="UP000001208"/>
    </source>
</evidence>
<evidence type="ECO:0000313" key="4">
    <source>
        <dbReference type="EMBL" id="ACF15040.1"/>
    </source>
</evidence>
<dbReference type="PROSITE" id="PS50005">
    <property type="entry name" value="TPR"/>
    <property type="match status" value="2"/>
</dbReference>
<dbReference type="InterPro" id="IPR003646">
    <property type="entry name" value="SH3-like_bac-type"/>
</dbReference>
<dbReference type="SMART" id="SM00287">
    <property type="entry name" value="SH3b"/>
    <property type="match status" value="1"/>
</dbReference>
<keyword evidence="5" id="KW-1185">Reference proteome</keyword>
<accession>B3QY74</accession>
<gene>
    <name evidence="4" type="ordered locus">Ctha_2591</name>
</gene>
<dbReference type="InterPro" id="IPR011990">
    <property type="entry name" value="TPR-like_helical_dom_sf"/>
</dbReference>
<dbReference type="KEGG" id="cts:Ctha_2591"/>
<dbReference type="SUPFAM" id="SSF48452">
    <property type="entry name" value="TPR-like"/>
    <property type="match status" value="1"/>
</dbReference>
<dbReference type="Pfam" id="PF00515">
    <property type="entry name" value="TPR_1"/>
    <property type="match status" value="1"/>
</dbReference>
<dbReference type="RefSeq" id="WP_012501122.1">
    <property type="nucleotide sequence ID" value="NC_011026.1"/>
</dbReference>
<reference evidence="4 5" key="1">
    <citation type="submission" date="2008-06" db="EMBL/GenBank/DDBJ databases">
        <title>Complete sequence of Chloroherpeton thalassium ATCC 35110.</title>
        <authorList>
            <consortium name="US DOE Joint Genome Institute"/>
            <person name="Lucas S."/>
            <person name="Copeland A."/>
            <person name="Lapidus A."/>
            <person name="Glavina del Rio T."/>
            <person name="Dalin E."/>
            <person name="Tice H."/>
            <person name="Bruce D."/>
            <person name="Goodwin L."/>
            <person name="Pitluck S."/>
            <person name="Schmutz J."/>
            <person name="Larimer F."/>
            <person name="Land M."/>
            <person name="Hauser L."/>
            <person name="Kyrpides N."/>
            <person name="Mikhailova N."/>
            <person name="Liu Z."/>
            <person name="Li T."/>
            <person name="Zhao F."/>
            <person name="Overmann J."/>
            <person name="Bryant D.A."/>
            <person name="Richardson P."/>
        </authorList>
    </citation>
    <scope>NUCLEOTIDE SEQUENCE [LARGE SCALE GENOMIC DNA]</scope>
    <source>
        <strain evidence="5">ATCC 35110 / GB-78</strain>
    </source>
</reference>
<dbReference type="SMART" id="SM00028">
    <property type="entry name" value="TPR"/>
    <property type="match status" value="2"/>
</dbReference>
<evidence type="ECO:0000259" key="3">
    <source>
        <dbReference type="SMART" id="SM00287"/>
    </source>
</evidence>
<dbReference type="AlphaFoldDB" id="B3QY74"/>
<keyword evidence="2" id="KW-0472">Membrane</keyword>
<dbReference type="HOGENOM" id="CLU_080147_0_0_10"/>
<dbReference type="PROSITE" id="PS50293">
    <property type="entry name" value="TPR_REGION"/>
    <property type="match status" value="1"/>
</dbReference>
<feature type="repeat" description="TPR" evidence="1">
    <location>
        <begin position="15"/>
        <end position="48"/>
    </location>
</feature>
<dbReference type="EMBL" id="CP001100">
    <property type="protein sequence ID" value="ACF15040.1"/>
    <property type="molecule type" value="Genomic_DNA"/>
</dbReference>
<name>B3QY74_CHLT3</name>
<dbReference type="InterPro" id="IPR019734">
    <property type="entry name" value="TPR_rpt"/>
</dbReference>
<feature type="transmembrane region" description="Helical" evidence="2">
    <location>
        <begin position="154"/>
        <end position="172"/>
    </location>
</feature>